<evidence type="ECO:0000313" key="2">
    <source>
        <dbReference type="Proteomes" id="UP000004088"/>
    </source>
</evidence>
<dbReference type="AlphaFoldDB" id="F0F210"/>
<dbReference type="STRING" id="888741.HMPREF9098_2145"/>
<comment type="caution">
    <text evidence="1">The sequence shown here is derived from an EMBL/GenBank/DDBJ whole genome shotgun (WGS) entry which is preliminary data.</text>
</comment>
<reference evidence="1 2" key="1">
    <citation type="submission" date="2011-01" db="EMBL/GenBank/DDBJ databases">
        <authorList>
            <person name="Muzny D."/>
            <person name="Qin X."/>
            <person name="Deng J."/>
            <person name="Jiang H."/>
            <person name="Liu Y."/>
            <person name="Qu J."/>
            <person name="Song X.-Z."/>
            <person name="Zhang L."/>
            <person name="Thornton R."/>
            <person name="Coyle M."/>
            <person name="Francisco L."/>
            <person name="Jackson L."/>
            <person name="Javaid M."/>
            <person name="Korchina V."/>
            <person name="Kovar C."/>
            <person name="Mata R."/>
            <person name="Mathew T."/>
            <person name="Ngo R."/>
            <person name="Nguyen L."/>
            <person name="Nguyen N."/>
            <person name="Okwuonu G."/>
            <person name="Ongeri F."/>
            <person name="Pham C."/>
            <person name="Simmons D."/>
            <person name="Wilczek-Boney K."/>
            <person name="Hale W."/>
            <person name="Jakkamsetti A."/>
            <person name="Pham P."/>
            <person name="Ruth R."/>
            <person name="San Lucas F."/>
            <person name="Warren J."/>
            <person name="Zhang J."/>
            <person name="Zhao Z."/>
            <person name="Zhou C."/>
            <person name="Zhu D."/>
            <person name="Lee S."/>
            <person name="Bess C."/>
            <person name="Blankenburg K."/>
            <person name="Forbes L."/>
            <person name="Fu Q."/>
            <person name="Gubbala S."/>
            <person name="Hirani K."/>
            <person name="Jayaseelan J.C."/>
            <person name="Lara F."/>
            <person name="Munidasa M."/>
            <person name="Palculict T."/>
            <person name="Patil S."/>
            <person name="Pu L.-L."/>
            <person name="Saada N."/>
            <person name="Tang L."/>
            <person name="Weissenberger G."/>
            <person name="Zhu Y."/>
            <person name="Hemphill L."/>
            <person name="Shang Y."/>
            <person name="Youmans B."/>
            <person name="Ayvaz T."/>
            <person name="Ross M."/>
            <person name="Santibanez J."/>
            <person name="Aqrawi P."/>
            <person name="Gross S."/>
            <person name="Joshi V."/>
            <person name="Fowler G."/>
            <person name="Nazareth L."/>
            <person name="Reid J."/>
            <person name="Worley K."/>
            <person name="Petrosino J."/>
            <person name="Highlander S."/>
            <person name="Gibbs R."/>
        </authorList>
    </citation>
    <scope>NUCLEOTIDE SEQUENCE [LARGE SCALE GENOMIC DNA]</scope>
    <source>
        <strain evidence="1 2">ATCC 33394</strain>
    </source>
</reference>
<evidence type="ECO:0000313" key="1">
    <source>
        <dbReference type="EMBL" id="EGC16310.1"/>
    </source>
</evidence>
<proteinExistence type="predicted"/>
<dbReference type="EMBL" id="AEWV01000042">
    <property type="protein sequence ID" value="EGC16310.1"/>
    <property type="molecule type" value="Genomic_DNA"/>
</dbReference>
<name>F0F210_9NEIS</name>
<dbReference type="Proteomes" id="UP000004088">
    <property type="component" value="Unassembled WGS sequence"/>
</dbReference>
<accession>F0F210</accession>
<organism evidence="1 2">
    <name type="scientific">Kingella denitrificans ATCC 33394</name>
    <dbReference type="NCBI Taxonomy" id="888741"/>
    <lineage>
        <taxon>Bacteria</taxon>
        <taxon>Pseudomonadati</taxon>
        <taxon>Pseudomonadota</taxon>
        <taxon>Betaproteobacteria</taxon>
        <taxon>Neisseriales</taxon>
        <taxon>Neisseriaceae</taxon>
        <taxon>Kingella</taxon>
    </lineage>
</organism>
<protein>
    <submittedName>
        <fullName evidence="1">Uncharacterized protein</fullName>
    </submittedName>
</protein>
<sequence>MPLLFFQMAKAACTFRPSKSHSENAKINRLRLRPRILQRERV</sequence>
<dbReference type="HOGENOM" id="CLU_3252775_0_0_4"/>
<keyword evidence="2" id="KW-1185">Reference proteome</keyword>
<gene>
    <name evidence="1" type="ORF">HMPREF9098_2145</name>
</gene>